<name>R4Z1S2_9ACTN</name>
<sequence>MRAETDQHERTLMAWPTEVRRSFFGGHLTAARRAWAGVARAIADFEPVTMVVNPGERSSAEALLAEAVNASRHEVELVELAIDDAWMRDSGPVVVRDRGVKTGDDRLAIQFGFNAWGELVQPFDNDAVVATAVAEHLGLPVTRAPFVLEGGSIAVDGAGTLVTTERCLLNPNRGPLPDGSPRSKAGLELLLARWLGATRVVWLADGLADDTDTDGHVDNVVAIPRPGLALLQGCDDHDDPDHATAVESARRLRHAGFDVVQLEVLPRTVCFDRVVEVPYVNFCLGNGFVGVPVTGHPYDEEALSLIGEHYPGRTVVPVEGAMIAFGGGGPHCITQQVPANGESTCG</sequence>
<dbReference type="GO" id="GO:0004668">
    <property type="term" value="F:protein-arginine deiminase activity"/>
    <property type="evidence" value="ECO:0007669"/>
    <property type="project" value="InterPro"/>
</dbReference>
<dbReference type="GO" id="GO:0047632">
    <property type="term" value="F:agmatine deiminase activity"/>
    <property type="evidence" value="ECO:0007669"/>
    <property type="project" value="UniProtKB-EC"/>
</dbReference>
<proteinExistence type="predicted"/>
<dbReference type="InterPro" id="IPR007466">
    <property type="entry name" value="Peptidyl-Arg-deiminase_porph"/>
</dbReference>
<dbReference type="EMBL" id="CANL01000038">
    <property type="protein sequence ID" value="CCM64625.1"/>
    <property type="molecule type" value="Genomic_DNA"/>
</dbReference>
<dbReference type="RefSeq" id="WP_012228839.1">
    <property type="nucleotide sequence ID" value="NZ_HG422565.1"/>
</dbReference>
<comment type="caution">
    <text evidence="2">The sequence shown here is derived from an EMBL/GenBank/DDBJ whole genome shotgun (WGS) entry which is preliminary data.</text>
</comment>
<dbReference type="GO" id="GO:0009446">
    <property type="term" value="P:putrescine biosynthetic process"/>
    <property type="evidence" value="ECO:0007669"/>
    <property type="project" value="InterPro"/>
</dbReference>
<evidence type="ECO:0000313" key="2">
    <source>
        <dbReference type="EMBL" id="CCM64625.1"/>
    </source>
</evidence>
<dbReference type="eggNOG" id="COG2957">
    <property type="taxonomic scope" value="Bacteria"/>
</dbReference>
<protein>
    <submittedName>
        <fullName evidence="2">Putative Agmatine deiminase</fullName>
        <ecNumber evidence="2">3.5.3.12</ecNumber>
    </submittedName>
</protein>
<dbReference type="EC" id="3.5.3.12" evidence="2"/>
<reference evidence="2 3" key="1">
    <citation type="journal article" date="2013" name="ISME J.">
        <title>Metabolic model for the filamentous 'Candidatus Microthrix parvicella' based on genomic and metagenomic analyses.</title>
        <authorList>
            <person name="Jon McIlroy S."/>
            <person name="Kristiansen R."/>
            <person name="Albertsen M."/>
            <person name="Michael Karst S."/>
            <person name="Rossetti S."/>
            <person name="Lund Nielsen J."/>
            <person name="Tandoi V."/>
            <person name="James Seviour R."/>
            <person name="Nielsen P.H."/>
        </authorList>
    </citation>
    <scope>NUCLEOTIDE SEQUENCE [LARGE SCALE GENOMIC DNA]</scope>
    <source>
        <strain evidence="2 3">RN1</strain>
    </source>
</reference>
<dbReference type="PANTHER" id="PTHR31377">
    <property type="entry name" value="AGMATINE DEIMINASE-RELATED"/>
    <property type="match status" value="1"/>
</dbReference>
<dbReference type="STRING" id="1229780.BN381_430021"/>
<dbReference type="Proteomes" id="UP000018291">
    <property type="component" value="Unassembled WGS sequence"/>
</dbReference>
<dbReference type="PANTHER" id="PTHR31377:SF0">
    <property type="entry name" value="AGMATINE DEIMINASE-RELATED"/>
    <property type="match status" value="1"/>
</dbReference>
<accession>R4Z1S2</accession>
<evidence type="ECO:0000313" key="3">
    <source>
        <dbReference type="Proteomes" id="UP000018291"/>
    </source>
</evidence>
<dbReference type="AlphaFoldDB" id="R4Z1S2"/>
<evidence type="ECO:0000256" key="1">
    <source>
        <dbReference type="ARBA" id="ARBA00022801"/>
    </source>
</evidence>
<dbReference type="SUPFAM" id="SSF55909">
    <property type="entry name" value="Pentein"/>
    <property type="match status" value="1"/>
</dbReference>
<dbReference type="Gene3D" id="3.75.10.10">
    <property type="entry name" value="L-arginine/glycine Amidinotransferase, Chain A"/>
    <property type="match status" value="1"/>
</dbReference>
<dbReference type="HOGENOM" id="CLU_037682_0_0_11"/>
<gene>
    <name evidence="2" type="ORF">BN381_430021</name>
</gene>
<organism evidence="2 3">
    <name type="scientific">Candidatus Neomicrothrix parvicella RN1</name>
    <dbReference type="NCBI Taxonomy" id="1229780"/>
    <lineage>
        <taxon>Bacteria</taxon>
        <taxon>Bacillati</taxon>
        <taxon>Actinomycetota</taxon>
        <taxon>Acidimicrobiia</taxon>
        <taxon>Acidimicrobiales</taxon>
        <taxon>Microthrixaceae</taxon>
        <taxon>Candidatus Neomicrothrix</taxon>
    </lineage>
</organism>
<keyword evidence="1 2" id="KW-0378">Hydrolase</keyword>
<dbReference type="Pfam" id="PF04371">
    <property type="entry name" value="PAD_porph"/>
    <property type="match status" value="1"/>
</dbReference>
<keyword evidence="3" id="KW-1185">Reference proteome</keyword>